<dbReference type="EMBL" id="NCKW01009634">
    <property type="protein sequence ID" value="POM66386.1"/>
    <property type="molecule type" value="Genomic_DNA"/>
</dbReference>
<evidence type="ECO:0000256" key="1">
    <source>
        <dbReference type="SAM" id="MobiDB-lite"/>
    </source>
</evidence>
<gene>
    <name evidence="2" type="ORF">PHPALM_17756</name>
</gene>
<evidence type="ECO:0000313" key="3">
    <source>
        <dbReference type="Proteomes" id="UP000237271"/>
    </source>
</evidence>
<protein>
    <recommendedName>
        <fullName evidence="4">Retrotransposon gag domain-containing protein</fullName>
    </recommendedName>
</protein>
<dbReference type="Proteomes" id="UP000237271">
    <property type="component" value="Unassembled WGS sequence"/>
</dbReference>
<organism evidence="2 3">
    <name type="scientific">Phytophthora palmivora</name>
    <dbReference type="NCBI Taxonomy" id="4796"/>
    <lineage>
        <taxon>Eukaryota</taxon>
        <taxon>Sar</taxon>
        <taxon>Stramenopiles</taxon>
        <taxon>Oomycota</taxon>
        <taxon>Peronosporomycetes</taxon>
        <taxon>Peronosporales</taxon>
        <taxon>Peronosporaceae</taxon>
        <taxon>Phytophthora</taxon>
    </lineage>
</organism>
<proteinExistence type="predicted"/>
<reference evidence="2 3" key="1">
    <citation type="journal article" date="2017" name="Genome Biol. Evol.">
        <title>Phytophthora megakarya and P. palmivora, closely related causal agents of cacao black pod rot, underwent increases in genome sizes and gene numbers by different mechanisms.</title>
        <authorList>
            <person name="Ali S.S."/>
            <person name="Shao J."/>
            <person name="Lary D.J."/>
            <person name="Kronmiller B."/>
            <person name="Shen D."/>
            <person name="Strem M.D."/>
            <person name="Amoako-Attah I."/>
            <person name="Akrofi A.Y."/>
            <person name="Begoude B.A."/>
            <person name="Ten Hoopen G.M."/>
            <person name="Coulibaly K."/>
            <person name="Kebe B.I."/>
            <person name="Melnick R.L."/>
            <person name="Guiltinan M.J."/>
            <person name="Tyler B.M."/>
            <person name="Meinhardt L.W."/>
            <person name="Bailey B.A."/>
        </authorList>
    </citation>
    <scope>NUCLEOTIDE SEQUENCE [LARGE SCALE GENOMIC DNA]</scope>
    <source>
        <strain evidence="3">sbr112.9</strain>
    </source>
</reference>
<sequence length="348" mass="38962">MAKGGKSAFVVDTTDISLAERPGSFDESVGYSDAKEDDEEEYLEEKAAMPDLSEAAVVSVGRSGEGDDGSDGLKPSAMTGKATSRSTGNRPPVNGDTPAANKVLGRCLEFMKTRSNWMQLFGPKLVRQTVWMDLGGELAVPIDSTSTRQVVQDTVLLLRAMGPDDLSDSDNDSGDFDYIDGDLTEEWERQIRELSKAETKSSTPRLELATHLPLGNIKPYFGLRNKSEKSMQCLRTFIYAMKGTHTPPNEWCMAFEPSLQDGALHWYRQLPRKTRRIIQRNERIKSTNRLNGYARTAGVQFENGGRDAKDHVEHFLDTCDDRGLEERLCHVRVKDIYDLEDMVNDILR</sequence>
<keyword evidence="3" id="KW-1185">Reference proteome</keyword>
<comment type="caution">
    <text evidence="2">The sequence shown here is derived from an EMBL/GenBank/DDBJ whole genome shotgun (WGS) entry which is preliminary data.</text>
</comment>
<name>A0A2P4XLE2_9STRA</name>
<dbReference type="AlphaFoldDB" id="A0A2P4XLE2"/>
<feature type="region of interest" description="Disordered" evidence="1">
    <location>
        <begin position="1"/>
        <end position="100"/>
    </location>
</feature>
<feature type="non-terminal residue" evidence="2">
    <location>
        <position position="348"/>
    </location>
</feature>
<dbReference type="OrthoDB" id="125496at2759"/>
<accession>A0A2P4XLE2</accession>
<evidence type="ECO:0000313" key="2">
    <source>
        <dbReference type="EMBL" id="POM66386.1"/>
    </source>
</evidence>
<evidence type="ECO:0008006" key="4">
    <source>
        <dbReference type="Google" id="ProtNLM"/>
    </source>
</evidence>